<dbReference type="FunFam" id="3.30.565.10:FF:000013">
    <property type="entry name" value="Two-component sensor histidine kinase"/>
    <property type="match status" value="1"/>
</dbReference>
<dbReference type="SMART" id="SM00304">
    <property type="entry name" value="HAMP"/>
    <property type="match status" value="1"/>
</dbReference>
<dbReference type="KEGG" id="tye:THEYE_A1403"/>
<dbReference type="STRING" id="289376.THEYE_A1403"/>
<accession>B5YG06</accession>
<dbReference type="Pfam" id="PF00512">
    <property type="entry name" value="HisKA"/>
    <property type="match status" value="1"/>
</dbReference>
<evidence type="ECO:0000256" key="3">
    <source>
        <dbReference type="ARBA" id="ARBA00012438"/>
    </source>
</evidence>
<evidence type="ECO:0000256" key="9">
    <source>
        <dbReference type="ARBA" id="ARBA00022777"/>
    </source>
</evidence>
<protein>
    <recommendedName>
        <fullName evidence="3">histidine kinase</fullName>
        <ecNumber evidence="3">2.7.13.3</ecNumber>
    </recommendedName>
</protein>
<dbReference type="Gene3D" id="6.10.340.10">
    <property type="match status" value="1"/>
</dbReference>
<dbReference type="SMART" id="SM00387">
    <property type="entry name" value="HATPase_c"/>
    <property type="match status" value="1"/>
</dbReference>
<dbReference type="Proteomes" id="UP000000718">
    <property type="component" value="Chromosome"/>
</dbReference>
<evidence type="ECO:0000256" key="12">
    <source>
        <dbReference type="ARBA" id="ARBA00023012"/>
    </source>
</evidence>
<dbReference type="Pfam" id="PF00672">
    <property type="entry name" value="HAMP"/>
    <property type="match status" value="1"/>
</dbReference>
<keyword evidence="8" id="KW-0547">Nucleotide-binding</keyword>
<keyword evidence="13 14" id="KW-0472">Membrane</keyword>
<keyword evidence="6 17" id="KW-0808">Transferase</keyword>
<evidence type="ECO:0000313" key="18">
    <source>
        <dbReference type="Proteomes" id="UP000000718"/>
    </source>
</evidence>
<evidence type="ECO:0000256" key="13">
    <source>
        <dbReference type="ARBA" id="ARBA00023136"/>
    </source>
</evidence>
<dbReference type="SUPFAM" id="SSF55874">
    <property type="entry name" value="ATPase domain of HSP90 chaperone/DNA topoisomerase II/histidine kinase"/>
    <property type="match status" value="1"/>
</dbReference>
<evidence type="ECO:0000259" key="16">
    <source>
        <dbReference type="PROSITE" id="PS50885"/>
    </source>
</evidence>
<dbReference type="OrthoDB" id="9812241at2"/>
<dbReference type="InterPro" id="IPR050398">
    <property type="entry name" value="HssS/ArlS-like"/>
</dbReference>
<dbReference type="FunCoup" id="B5YG06">
    <property type="interactions" value="246"/>
</dbReference>
<dbReference type="CDD" id="cd00082">
    <property type="entry name" value="HisKA"/>
    <property type="match status" value="1"/>
</dbReference>
<keyword evidence="7 14" id="KW-0812">Transmembrane</keyword>
<comment type="catalytic activity">
    <reaction evidence="1">
        <text>ATP + protein L-histidine = ADP + protein N-phospho-L-histidine.</text>
        <dbReference type="EC" id="2.7.13.3"/>
    </reaction>
</comment>
<dbReference type="Pfam" id="PF02518">
    <property type="entry name" value="HATPase_c"/>
    <property type="match status" value="1"/>
</dbReference>
<dbReference type="PANTHER" id="PTHR45528:SF1">
    <property type="entry name" value="SENSOR HISTIDINE KINASE CPXA"/>
    <property type="match status" value="1"/>
</dbReference>
<name>B5YG06_THEYD</name>
<evidence type="ECO:0000256" key="11">
    <source>
        <dbReference type="ARBA" id="ARBA00022989"/>
    </source>
</evidence>
<dbReference type="PROSITE" id="PS50109">
    <property type="entry name" value="HIS_KIN"/>
    <property type="match status" value="1"/>
</dbReference>
<dbReference type="AlphaFoldDB" id="B5YG06"/>
<dbReference type="eggNOG" id="COG2205">
    <property type="taxonomic scope" value="Bacteria"/>
</dbReference>
<evidence type="ECO:0000256" key="10">
    <source>
        <dbReference type="ARBA" id="ARBA00022840"/>
    </source>
</evidence>
<dbReference type="InterPro" id="IPR036890">
    <property type="entry name" value="HATPase_C_sf"/>
</dbReference>
<keyword evidence="10" id="KW-0067">ATP-binding</keyword>
<dbReference type="PANTHER" id="PTHR45528">
    <property type="entry name" value="SENSOR HISTIDINE KINASE CPXA"/>
    <property type="match status" value="1"/>
</dbReference>
<dbReference type="SMART" id="SM00388">
    <property type="entry name" value="HisKA"/>
    <property type="match status" value="1"/>
</dbReference>
<dbReference type="EC" id="2.7.13.3" evidence="3"/>
<dbReference type="SUPFAM" id="SSF47384">
    <property type="entry name" value="Homodimeric domain of signal transducing histidine kinase"/>
    <property type="match status" value="1"/>
</dbReference>
<organism evidence="17 18">
    <name type="scientific">Thermodesulfovibrio yellowstonii (strain ATCC 51303 / DSM 11347 / YP87)</name>
    <dbReference type="NCBI Taxonomy" id="289376"/>
    <lineage>
        <taxon>Bacteria</taxon>
        <taxon>Pseudomonadati</taxon>
        <taxon>Nitrospirota</taxon>
        <taxon>Thermodesulfovibrionia</taxon>
        <taxon>Thermodesulfovibrionales</taxon>
        <taxon>Thermodesulfovibrionaceae</taxon>
        <taxon>Thermodesulfovibrio</taxon>
    </lineage>
</organism>
<keyword evidence="9" id="KW-0418">Kinase</keyword>
<dbReference type="PATRIC" id="fig|289376.4.peg.1365"/>
<feature type="domain" description="HAMP" evidence="16">
    <location>
        <begin position="181"/>
        <end position="233"/>
    </location>
</feature>
<keyword evidence="18" id="KW-1185">Reference proteome</keyword>
<evidence type="ECO:0000259" key="15">
    <source>
        <dbReference type="PROSITE" id="PS50109"/>
    </source>
</evidence>
<evidence type="ECO:0000256" key="8">
    <source>
        <dbReference type="ARBA" id="ARBA00022741"/>
    </source>
</evidence>
<comment type="subcellular location">
    <subcellularLocation>
        <location evidence="2">Cell membrane</location>
        <topology evidence="2">Multi-pass membrane protein</topology>
    </subcellularLocation>
</comment>
<feature type="transmembrane region" description="Helical" evidence="14">
    <location>
        <begin position="160"/>
        <end position="184"/>
    </location>
</feature>
<dbReference type="InterPro" id="IPR005467">
    <property type="entry name" value="His_kinase_dom"/>
</dbReference>
<dbReference type="InterPro" id="IPR004358">
    <property type="entry name" value="Sig_transdc_His_kin-like_C"/>
</dbReference>
<proteinExistence type="predicted"/>
<keyword evidence="11 14" id="KW-1133">Transmembrane helix</keyword>
<dbReference type="GO" id="GO:0005524">
    <property type="term" value="F:ATP binding"/>
    <property type="evidence" value="ECO:0007669"/>
    <property type="project" value="UniProtKB-KW"/>
</dbReference>
<evidence type="ECO:0000313" key="17">
    <source>
        <dbReference type="EMBL" id="ACI20381.1"/>
    </source>
</evidence>
<keyword evidence="5" id="KW-0597">Phosphoprotein</keyword>
<sequence>MKLSLRQKLFLSIFGATAMALLSVFFFVYWSINYGFFEYLNQIEQSRLEQLGMRLSTLYAQSKNWQFLKDSPEMFYQLLENINNNQPSLQFPPRPHLPFPPFVVLDMDKNPVVGDSSDIKNLKCKPIFYEQEIIGYIGIRSPKHFLSPPQIDFLKKQKTALLIIVASVLLFVGIFSISISKYLIYPLKEMAKATNKITAGNYSARVSVSSADEIGKLAKNFNEMALALEKNEKARRQWIADISHEIRTPVTILRGEVEAIIDGIRPLNLETINSIHNEILRLNRLVEDLYQLAISDIGTLNYHKEKIDLKNLLIKSVQTYFQEFNKKNIKIRIEVAQEPVNIYADKERMQQLLSNLFDNSLKYTNSGGQLIIRLVSDKKQTTIEFEDSEPGIREEELNKIFERFYRVETSRSRKTGGSGLGLAICKNIVEAHGGTISAFPSSIGGVLIKIILPQNEL</sequence>
<dbReference type="CDD" id="cd06225">
    <property type="entry name" value="HAMP"/>
    <property type="match status" value="1"/>
</dbReference>
<reference evidence="17 18" key="2">
    <citation type="journal article" date="2015" name="Genome Announc.">
        <title>Genome Sequence of the Sulfate-Reducing Thermophilic Bacterium Thermodesulfovibrio yellowstonii Strain DSM 11347T (Phylum Nitrospirae).</title>
        <authorList>
            <person name="Bhatnagar S."/>
            <person name="Badger J.H."/>
            <person name="Madupu R."/>
            <person name="Khouri H.M."/>
            <person name="O'Connor E.M."/>
            <person name="Robb F.T."/>
            <person name="Ward N.L."/>
            <person name="Eisen J.A."/>
        </authorList>
    </citation>
    <scope>NUCLEOTIDE SEQUENCE [LARGE SCALE GENOMIC DNA]</scope>
    <source>
        <strain evidence="18">ATCC 51303 / DSM 11347 / YP87</strain>
    </source>
</reference>
<dbReference type="EMBL" id="CP001147">
    <property type="protein sequence ID" value="ACI20381.1"/>
    <property type="molecule type" value="Genomic_DNA"/>
</dbReference>
<dbReference type="PRINTS" id="PR00344">
    <property type="entry name" value="BCTRLSENSOR"/>
</dbReference>
<dbReference type="InterPro" id="IPR003660">
    <property type="entry name" value="HAMP_dom"/>
</dbReference>
<dbReference type="eggNOG" id="COG2203">
    <property type="taxonomic scope" value="Bacteria"/>
</dbReference>
<dbReference type="RefSeq" id="WP_012545118.1">
    <property type="nucleotide sequence ID" value="NC_011296.1"/>
</dbReference>
<evidence type="ECO:0000256" key="7">
    <source>
        <dbReference type="ARBA" id="ARBA00022692"/>
    </source>
</evidence>
<dbReference type="GO" id="GO:0005886">
    <property type="term" value="C:plasma membrane"/>
    <property type="evidence" value="ECO:0007669"/>
    <property type="project" value="UniProtKB-SubCell"/>
</dbReference>
<dbReference type="EnsemblBacteria" id="ACI20381">
    <property type="protein sequence ID" value="ACI20381"/>
    <property type="gene ID" value="THEYE_A1403"/>
</dbReference>
<dbReference type="InterPro" id="IPR036097">
    <property type="entry name" value="HisK_dim/P_sf"/>
</dbReference>
<evidence type="ECO:0000256" key="6">
    <source>
        <dbReference type="ARBA" id="ARBA00022679"/>
    </source>
</evidence>
<dbReference type="Gene3D" id="3.30.565.10">
    <property type="entry name" value="Histidine kinase-like ATPase, C-terminal domain"/>
    <property type="match status" value="1"/>
</dbReference>
<feature type="domain" description="Histidine kinase" evidence="15">
    <location>
        <begin position="241"/>
        <end position="456"/>
    </location>
</feature>
<evidence type="ECO:0000256" key="1">
    <source>
        <dbReference type="ARBA" id="ARBA00000085"/>
    </source>
</evidence>
<dbReference type="InParanoid" id="B5YG06"/>
<dbReference type="SUPFAM" id="SSF158472">
    <property type="entry name" value="HAMP domain-like"/>
    <property type="match status" value="1"/>
</dbReference>
<evidence type="ECO:0000256" key="4">
    <source>
        <dbReference type="ARBA" id="ARBA00022475"/>
    </source>
</evidence>
<dbReference type="HOGENOM" id="CLU_000445_89_6_0"/>
<evidence type="ECO:0000256" key="5">
    <source>
        <dbReference type="ARBA" id="ARBA00022553"/>
    </source>
</evidence>
<dbReference type="InterPro" id="IPR003594">
    <property type="entry name" value="HATPase_dom"/>
</dbReference>
<dbReference type="Gene3D" id="1.10.287.130">
    <property type="match status" value="1"/>
</dbReference>
<feature type="transmembrane region" description="Helical" evidence="14">
    <location>
        <begin position="9"/>
        <end position="32"/>
    </location>
</feature>
<keyword evidence="12" id="KW-0902">Two-component regulatory system</keyword>
<reference evidence="18" key="1">
    <citation type="submission" date="2008-08" db="EMBL/GenBank/DDBJ databases">
        <title>The complete genome sequence of Thermodesulfovibrio yellowstonii strain ATCC 51303 / DSM 11347 / YP87.</title>
        <authorList>
            <person name="Dodson R.J."/>
            <person name="Durkin A.S."/>
            <person name="Wu M."/>
            <person name="Eisen J."/>
            <person name="Sutton G."/>
        </authorList>
    </citation>
    <scope>NUCLEOTIDE SEQUENCE [LARGE SCALE GENOMIC DNA]</scope>
    <source>
        <strain evidence="18">ATCC 51303 / DSM 11347 / YP87</strain>
    </source>
</reference>
<gene>
    <name evidence="17" type="ordered locus">THEYE_A1403</name>
</gene>
<dbReference type="InterPro" id="IPR003661">
    <property type="entry name" value="HisK_dim/P_dom"/>
</dbReference>
<evidence type="ECO:0000256" key="2">
    <source>
        <dbReference type="ARBA" id="ARBA00004651"/>
    </source>
</evidence>
<keyword evidence="4" id="KW-1003">Cell membrane</keyword>
<dbReference type="PROSITE" id="PS50885">
    <property type="entry name" value="HAMP"/>
    <property type="match status" value="1"/>
</dbReference>
<dbReference type="GO" id="GO:0000155">
    <property type="term" value="F:phosphorelay sensor kinase activity"/>
    <property type="evidence" value="ECO:0007669"/>
    <property type="project" value="InterPro"/>
</dbReference>
<evidence type="ECO:0000256" key="14">
    <source>
        <dbReference type="SAM" id="Phobius"/>
    </source>
</evidence>